<proteinExistence type="predicted"/>
<accession>A0A3N6R7Z0</accession>
<sequence>MVSSFWLSGEDLSRRDGGYVGSMALFYGSSLVLVRTSSYSLESGDLWWVFDWRQVSWCLNGGGVVFAFSLIYSP</sequence>
<gene>
    <name evidence="2" type="ORF">DY000_02040461</name>
    <name evidence="1" type="ORF">F2Q70_00036018</name>
</gene>
<evidence type="ECO:0000313" key="2">
    <source>
        <dbReference type="EMBL" id="KAF3531288.1"/>
    </source>
</evidence>
<evidence type="ECO:0000313" key="3">
    <source>
        <dbReference type="Proteomes" id="UP000266723"/>
    </source>
</evidence>
<protein>
    <submittedName>
        <fullName evidence="1">Uncharacterized protein</fullName>
    </submittedName>
</protein>
<dbReference type="Proteomes" id="UP000266723">
    <property type="component" value="Unassembled WGS sequence"/>
</dbReference>
<keyword evidence="3" id="KW-1185">Reference proteome</keyword>
<dbReference type="AlphaFoldDB" id="A0A3N6R7Z0"/>
<reference evidence="1" key="1">
    <citation type="submission" date="2019-12" db="EMBL/GenBank/DDBJ databases">
        <title>Genome sequencing and annotation of Brassica cretica.</title>
        <authorList>
            <person name="Studholme D.J."/>
            <person name="Sarris P.F."/>
        </authorList>
    </citation>
    <scope>NUCLEOTIDE SEQUENCE</scope>
    <source>
        <strain evidence="1">PFS-102/07</strain>
        <tissue evidence="1">Leaf</tissue>
    </source>
</reference>
<comment type="caution">
    <text evidence="1">The sequence shown here is derived from an EMBL/GenBank/DDBJ whole genome shotgun (WGS) entry which is preliminary data.</text>
</comment>
<organism evidence="1">
    <name type="scientific">Brassica cretica</name>
    <name type="common">Mustard</name>
    <dbReference type="NCBI Taxonomy" id="69181"/>
    <lineage>
        <taxon>Eukaryota</taxon>
        <taxon>Viridiplantae</taxon>
        <taxon>Streptophyta</taxon>
        <taxon>Embryophyta</taxon>
        <taxon>Tracheophyta</taxon>
        <taxon>Spermatophyta</taxon>
        <taxon>Magnoliopsida</taxon>
        <taxon>eudicotyledons</taxon>
        <taxon>Gunneridae</taxon>
        <taxon>Pentapetalae</taxon>
        <taxon>rosids</taxon>
        <taxon>malvids</taxon>
        <taxon>Brassicales</taxon>
        <taxon>Brassicaceae</taxon>
        <taxon>Brassiceae</taxon>
        <taxon>Brassica</taxon>
    </lineage>
</organism>
<evidence type="ECO:0000313" key="1">
    <source>
        <dbReference type="EMBL" id="KAF2586417.1"/>
    </source>
</evidence>
<reference evidence="2 3" key="3">
    <citation type="journal article" date="2020" name="BMC Genomics">
        <title>Intraspecific diversification of the crop wild relative Brassica cretica Lam. using demographic model selection.</title>
        <authorList>
            <person name="Kioukis A."/>
            <person name="Michalopoulou V.A."/>
            <person name="Briers L."/>
            <person name="Pirintsos S."/>
            <person name="Studholme D.J."/>
            <person name="Pavlidis P."/>
            <person name="Sarris P.F."/>
        </authorList>
    </citation>
    <scope>NUCLEOTIDE SEQUENCE [LARGE SCALE GENOMIC DNA]</scope>
    <source>
        <strain evidence="3">cv. PFS-1207/04</strain>
        <strain evidence="2">PFS-1207/04</strain>
    </source>
</reference>
<name>A0A3N6R7Z0_BRACR</name>
<dbReference type="EMBL" id="QGKV02001507">
    <property type="protein sequence ID" value="KAF3531288.1"/>
    <property type="molecule type" value="Genomic_DNA"/>
</dbReference>
<dbReference type="EMBL" id="QGKY02000246">
    <property type="protein sequence ID" value="KAF2586417.1"/>
    <property type="molecule type" value="Genomic_DNA"/>
</dbReference>
<reference evidence="2" key="2">
    <citation type="submission" date="2019-12" db="EMBL/GenBank/DDBJ databases">
        <authorList>
            <person name="Studholme D.J."/>
            <person name="Sarris P."/>
        </authorList>
    </citation>
    <scope>NUCLEOTIDE SEQUENCE</scope>
    <source>
        <strain evidence="2">PFS-1207/04</strain>
        <tissue evidence="2">Leaf</tissue>
    </source>
</reference>